<protein>
    <submittedName>
        <fullName evidence="1">Uncharacterized protein</fullName>
    </submittedName>
</protein>
<evidence type="ECO:0000313" key="1">
    <source>
        <dbReference type="EMBL" id="CAF4463826.1"/>
    </source>
</evidence>
<dbReference type="AlphaFoldDB" id="A0A8S2WVQ4"/>
<evidence type="ECO:0000313" key="2">
    <source>
        <dbReference type="Proteomes" id="UP000682733"/>
    </source>
</evidence>
<dbReference type="Proteomes" id="UP000682733">
    <property type="component" value="Unassembled WGS sequence"/>
</dbReference>
<name>A0A8S2WVQ4_9BILA</name>
<proteinExistence type="predicted"/>
<gene>
    <name evidence="1" type="ORF">TMI583_LOCUS46382</name>
</gene>
<comment type="caution">
    <text evidence="1">The sequence shown here is derived from an EMBL/GenBank/DDBJ whole genome shotgun (WGS) entry which is preliminary data.</text>
</comment>
<organism evidence="1 2">
    <name type="scientific">Didymodactylos carnosus</name>
    <dbReference type="NCBI Taxonomy" id="1234261"/>
    <lineage>
        <taxon>Eukaryota</taxon>
        <taxon>Metazoa</taxon>
        <taxon>Spiralia</taxon>
        <taxon>Gnathifera</taxon>
        <taxon>Rotifera</taxon>
        <taxon>Eurotatoria</taxon>
        <taxon>Bdelloidea</taxon>
        <taxon>Philodinida</taxon>
        <taxon>Philodinidae</taxon>
        <taxon>Didymodactylos</taxon>
    </lineage>
</organism>
<sequence length="20" mass="2291">MALQTLARAYFRVLAAPLER</sequence>
<feature type="non-terminal residue" evidence="1">
    <location>
        <position position="20"/>
    </location>
</feature>
<accession>A0A8S2WVQ4</accession>
<dbReference type="EMBL" id="CAJOBA010086037">
    <property type="protein sequence ID" value="CAF4463826.1"/>
    <property type="molecule type" value="Genomic_DNA"/>
</dbReference>
<reference evidence="1" key="1">
    <citation type="submission" date="2021-02" db="EMBL/GenBank/DDBJ databases">
        <authorList>
            <person name="Nowell W R."/>
        </authorList>
    </citation>
    <scope>NUCLEOTIDE SEQUENCE</scope>
</reference>